<keyword evidence="9" id="KW-0997">Cell inner membrane</keyword>
<comment type="function">
    <text evidence="9 10">This protein specifically catalyzes the removal of signal peptides from prolipoproteins.</text>
</comment>
<dbReference type="PRINTS" id="PR00781">
    <property type="entry name" value="LIPOSIGPTASE"/>
</dbReference>
<dbReference type="RefSeq" id="WP_011814621.1">
    <property type="nucleotide sequence ID" value="NC_008789.1"/>
</dbReference>
<evidence type="ECO:0000256" key="8">
    <source>
        <dbReference type="ARBA" id="ARBA00023136"/>
    </source>
</evidence>
<evidence type="ECO:0000256" key="9">
    <source>
        <dbReference type="HAMAP-Rule" id="MF_00161"/>
    </source>
</evidence>
<dbReference type="NCBIfam" id="TIGR00077">
    <property type="entry name" value="lspA"/>
    <property type="match status" value="1"/>
</dbReference>
<dbReference type="eggNOG" id="COG0597">
    <property type="taxonomic scope" value="Bacteria"/>
</dbReference>
<dbReference type="STRING" id="349124.Hhal_1835"/>
<dbReference type="Proteomes" id="UP000000647">
    <property type="component" value="Chromosome"/>
</dbReference>
<proteinExistence type="inferred from homology"/>
<dbReference type="GO" id="GO:0006508">
    <property type="term" value="P:proteolysis"/>
    <property type="evidence" value="ECO:0007669"/>
    <property type="project" value="UniProtKB-KW"/>
</dbReference>
<dbReference type="GO" id="GO:0005886">
    <property type="term" value="C:plasma membrane"/>
    <property type="evidence" value="ECO:0007669"/>
    <property type="project" value="UniProtKB-SubCell"/>
</dbReference>
<dbReference type="GO" id="GO:0004190">
    <property type="term" value="F:aspartic-type endopeptidase activity"/>
    <property type="evidence" value="ECO:0007669"/>
    <property type="project" value="UniProtKB-UniRule"/>
</dbReference>
<reference evidence="13 14" key="2">
    <citation type="journal article" date="2013" name="Stand. Genomic Sci.">
        <title>Complete genome sequence of Halorhodospira halophila SL1.</title>
        <authorList>
            <person name="Challacombe J.F."/>
            <person name="Majid S."/>
            <person name="Deole R."/>
            <person name="Brettin T.S."/>
            <person name="Bruce D."/>
            <person name="Delano S.F."/>
            <person name="Detter J.C."/>
            <person name="Gleasner C.D."/>
            <person name="Han C.S."/>
            <person name="Misra M."/>
            <person name="Reitenga K.G."/>
            <person name="Mikhailova N."/>
            <person name="Woyke T."/>
            <person name="Pitluck S."/>
            <person name="Nolan M."/>
            <person name="Land M.L."/>
            <person name="Saunders E."/>
            <person name="Tapia R."/>
            <person name="Lapidus A."/>
            <person name="Ivanova N."/>
            <person name="Hoff W.D."/>
        </authorList>
    </citation>
    <scope>NUCLEOTIDE SEQUENCE [LARGE SCALE GENOMIC DNA]</scope>
    <source>
        <strain evidence="14">DSM 244 / SL1</strain>
    </source>
</reference>
<keyword evidence="8 9" id="KW-0472">Membrane</keyword>
<dbReference type="UniPathway" id="UPA00665"/>
<comment type="caution">
    <text evidence="9">Lacks conserved residue(s) required for the propagation of feature annotation.</text>
</comment>
<feature type="transmembrane region" description="Helical" evidence="9">
    <location>
        <begin position="61"/>
        <end position="81"/>
    </location>
</feature>
<feature type="chain" id="PRO_5002640451" description="Lipoprotein signal peptidase" evidence="12">
    <location>
        <begin position="25"/>
        <end position="157"/>
    </location>
</feature>
<dbReference type="KEGG" id="hha:Hhal_1835"/>
<organism evidence="13 14">
    <name type="scientific">Halorhodospira halophila (strain DSM 244 / SL1)</name>
    <name type="common">Ectothiorhodospira halophila (strain DSM 244 / SL1)</name>
    <dbReference type="NCBI Taxonomy" id="349124"/>
    <lineage>
        <taxon>Bacteria</taxon>
        <taxon>Pseudomonadati</taxon>
        <taxon>Pseudomonadota</taxon>
        <taxon>Gammaproteobacteria</taxon>
        <taxon>Chromatiales</taxon>
        <taxon>Ectothiorhodospiraceae</taxon>
        <taxon>Halorhodospira</taxon>
    </lineage>
</organism>
<keyword evidence="4 9" id="KW-0812">Transmembrane</keyword>
<dbReference type="EMBL" id="CP000544">
    <property type="protein sequence ID" value="ABM62599.1"/>
    <property type="molecule type" value="Genomic_DNA"/>
</dbReference>
<evidence type="ECO:0000313" key="13">
    <source>
        <dbReference type="EMBL" id="ABM62599.1"/>
    </source>
</evidence>
<evidence type="ECO:0000256" key="10">
    <source>
        <dbReference type="RuleBase" id="RU000594"/>
    </source>
</evidence>
<keyword evidence="2 9" id="KW-1003">Cell membrane</keyword>
<dbReference type="Pfam" id="PF01252">
    <property type="entry name" value="Peptidase_A8"/>
    <property type="match status" value="1"/>
</dbReference>
<dbReference type="HAMAP" id="MF_00161">
    <property type="entry name" value="LspA"/>
    <property type="match status" value="1"/>
</dbReference>
<keyword evidence="7 9" id="KW-1133">Transmembrane helix</keyword>
<dbReference type="HOGENOM" id="CLU_083252_4_0_6"/>
<dbReference type="EC" id="3.4.23.36" evidence="9"/>
<name>A1WY37_HALHL</name>
<evidence type="ECO:0000256" key="7">
    <source>
        <dbReference type="ARBA" id="ARBA00022989"/>
    </source>
</evidence>
<dbReference type="PANTHER" id="PTHR33695">
    <property type="entry name" value="LIPOPROTEIN SIGNAL PEPTIDASE"/>
    <property type="match status" value="1"/>
</dbReference>
<keyword evidence="14" id="KW-1185">Reference proteome</keyword>
<evidence type="ECO:0000256" key="12">
    <source>
        <dbReference type="SAM" id="SignalP"/>
    </source>
</evidence>
<comment type="pathway">
    <text evidence="9">Protein modification; lipoprotein biosynthesis (signal peptide cleavage).</text>
</comment>
<evidence type="ECO:0000256" key="1">
    <source>
        <dbReference type="ARBA" id="ARBA00006139"/>
    </source>
</evidence>
<dbReference type="PANTHER" id="PTHR33695:SF1">
    <property type="entry name" value="LIPOPROTEIN SIGNAL PEPTIDASE"/>
    <property type="match status" value="1"/>
</dbReference>
<evidence type="ECO:0000256" key="2">
    <source>
        <dbReference type="ARBA" id="ARBA00022475"/>
    </source>
</evidence>
<keyword evidence="6 9" id="KW-0378">Hydrolase</keyword>
<feature type="transmembrane region" description="Helical" evidence="9">
    <location>
        <begin position="90"/>
        <end position="107"/>
    </location>
</feature>
<reference evidence="14" key="1">
    <citation type="submission" date="2006-12" db="EMBL/GenBank/DDBJ databases">
        <title>Complete sequence of Halorhodospira halophila SL1.</title>
        <authorList>
            <consortium name="US DOE Joint Genome Institute"/>
            <person name="Copeland A."/>
            <person name="Lucas S."/>
            <person name="Lapidus A."/>
            <person name="Barry K."/>
            <person name="Detter J.C."/>
            <person name="Glavina del Rio T."/>
            <person name="Hammon N."/>
            <person name="Israni S."/>
            <person name="Dalin E."/>
            <person name="Tice H."/>
            <person name="Pitluck S."/>
            <person name="Saunders E."/>
            <person name="Brettin T."/>
            <person name="Bruce D."/>
            <person name="Han C."/>
            <person name="Tapia R."/>
            <person name="Schmutz J."/>
            <person name="Larimer F."/>
            <person name="Land M."/>
            <person name="Hauser L."/>
            <person name="Kyrpides N."/>
            <person name="Mikhailova N."/>
            <person name="Hoff W."/>
            <person name="Richardson P."/>
        </authorList>
    </citation>
    <scope>NUCLEOTIDE SEQUENCE [LARGE SCALE GENOMIC DNA]</scope>
    <source>
        <strain evidence="14">DSM 244 / SL1</strain>
    </source>
</reference>
<evidence type="ECO:0000313" key="14">
    <source>
        <dbReference type="Proteomes" id="UP000000647"/>
    </source>
</evidence>
<keyword evidence="5 9" id="KW-0064">Aspartyl protease</keyword>
<feature type="transmembrane region" description="Helical" evidence="9">
    <location>
        <begin position="127"/>
        <end position="152"/>
    </location>
</feature>
<protein>
    <recommendedName>
        <fullName evidence="9">Lipoprotein signal peptidase</fullName>
        <ecNumber evidence="9">3.4.23.36</ecNumber>
    </recommendedName>
    <alternativeName>
        <fullName evidence="9">Prolipoprotein signal peptidase</fullName>
    </alternativeName>
    <alternativeName>
        <fullName evidence="9">Signal peptidase II</fullName>
        <shortName evidence="9">SPase II</shortName>
    </alternativeName>
</protein>
<comment type="catalytic activity">
    <reaction evidence="9 10">
        <text>Release of signal peptides from bacterial membrane prolipoproteins. Hydrolyzes -Xaa-Yaa-Zaa-|-(S,diacylglyceryl)Cys-, in which Xaa is hydrophobic (preferably Leu), and Yaa (Ala or Ser) and Zaa (Gly or Ala) have small, neutral side chains.</text>
        <dbReference type="EC" id="3.4.23.36"/>
    </reaction>
</comment>
<accession>A1WY37</accession>
<comment type="subcellular location">
    <subcellularLocation>
        <location evidence="9">Cell inner membrane</location>
        <topology evidence="9">Multi-pass membrane protein</topology>
    </subcellularLocation>
</comment>
<keyword evidence="12" id="KW-0732">Signal</keyword>
<sequence length="157" mass="16970">MGYRLWMLLAVAIAALDQATKVWAQAALRPYESVELLPVLSLTLGYNPGAAFSLLGDAGGWQRWLLAGVAAAVGVYLAYWLRRIGASQPWLSAGLALILAGALGNLVDRLRLGQVVDFIHLHYAGFHWPIFNVADIAITVGAGLVIVILLFFDRSNL</sequence>
<evidence type="ECO:0000256" key="5">
    <source>
        <dbReference type="ARBA" id="ARBA00022750"/>
    </source>
</evidence>
<evidence type="ECO:0000256" key="3">
    <source>
        <dbReference type="ARBA" id="ARBA00022670"/>
    </source>
</evidence>
<dbReference type="PROSITE" id="PS00855">
    <property type="entry name" value="SPASE_II"/>
    <property type="match status" value="1"/>
</dbReference>
<evidence type="ECO:0000256" key="11">
    <source>
        <dbReference type="RuleBase" id="RU004181"/>
    </source>
</evidence>
<evidence type="ECO:0000256" key="4">
    <source>
        <dbReference type="ARBA" id="ARBA00022692"/>
    </source>
</evidence>
<evidence type="ECO:0000256" key="6">
    <source>
        <dbReference type="ARBA" id="ARBA00022801"/>
    </source>
</evidence>
<dbReference type="InterPro" id="IPR001872">
    <property type="entry name" value="Peptidase_A8"/>
</dbReference>
<feature type="active site" evidence="9">
    <location>
        <position position="117"/>
    </location>
</feature>
<feature type="signal peptide" evidence="12">
    <location>
        <begin position="1"/>
        <end position="24"/>
    </location>
</feature>
<dbReference type="AlphaFoldDB" id="A1WY37"/>
<keyword evidence="3 9" id="KW-0645">Protease</keyword>
<feature type="active site" evidence="9">
    <location>
        <position position="135"/>
    </location>
</feature>
<gene>
    <name evidence="9" type="primary">lspA</name>
    <name evidence="13" type="ordered locus">Hhal_1835</name>
</gene>
<comment type="similarity">
    <text evidence="1 9 11">Belongs to the peptidase A8 family.</text>
</comment>
<dbReference type="OrthoDB" id="9810259at2"/>